<keyword evidence="2" id="KW-0732">Signal</keyword>
<evidence type="ECO:0000256" key="2">
    <source>
        <dbReference type="SAM" id="SignalP"/>
    </source>
</evidence>
<feature type="chain" id="PRO_5046285053" evidence="2">
    <location>
        <begin position="40"/>
        <end position="139"/>
    </location>
</feature>
<gene>
    <name evidence="3" type="ORF">XENORESO_000540</name>
</gene>
<comment type="caution">
    <text evidence="3">The sequence shown here is derived from an EMBL/GenBank/DDBJ whole genome shotgun (WGS) entry which is preliminary data.</text>
</comment>
<evidence type="ECO:0000313" key="4">
    <source>
        <dbReference type="Proteomes" id="UP001444071"/>
    </source>
</evidence>
<name>A0ABV0W7R0_9TELE</name>
<feature type="compositionally biased region" description="Pro residues" evidence="1">
    <location>
        <begin position="117"/>
        <end position="126"/>
    </location>
</feature>
<feature type="compositionally biased region" description="Basic and acidic residues" evidence="1">
    <location>
        <begin position="74"/>
        <end position="84"/>
    </location>
</feature>
<sequence>MQYIIFGSKTSWLRMKDVRFKLFSWFLFLLFVNFSVSEALEKANSVDPYERDDNSQDTLSHTVENLDPNNQILHNKDKYPKEDTLGSSEPPGKSNETTEDYNNETIHSTAAATKPTTPAPPTPKPILPVQTGVKAQEEE</sequence>
<evidence type="ECO:0000313" key="3">
    <source>
        <dbReference type="EMBL" id="MEQ2264972.1"/>
    </source>
</evidence>
<evidence type="ECO:0000256" key="1">
    <source>
        <dbReference type="SAM" id="MobiDB-lite"/>
    </source>
</evidence>
<organism evidence="3 4">
    <name type="scientific">Xenotaenia resolanae</name>
    <dbReference type="NCBI Taxonomy" id="208358"/>
    <lineage>
        <taxon>Eukaryota</taxon>
        <taxon>Metazoa</taxon>
        <taxon>Chordata</taxon>
        <taxon>Craniata</taxon>
        <taxon>Vertebrata</taxon>
        <taxon>Euteleostomi</taxon>
        <taxon>Actinopterygii</taxon>
        <taxon>Neopterygii</taxon>
        <taxon>Teleostei</taxon>
        <taxon>Neoteleostei</taxon>
        <taxon>Acanthomorphata</taxon>
        <taxon>Ovalentaria</taxon>
        <taxon>Atherinomorphae</taxon>
        <taxon>Cyprinodontiformes</taxon>
        <taxon>Goodeidae</taxon>
        <taxon>Xenotaenia</taxon>
    </lineage>
</organism>
<dbReference type="EMBL" id="JAHRIM010031119">
    <property type="protein sequence ID" value="MEQ2264972.1"/>
    <property type="molecule type" value="Genomic_DNA"/>
</dbReference>
<feature type="non-terminal residue" evidence="3">
    <location>
        <position position="139"/>
    </location>
</feature>
<reference evidence="3 4" key="1">
    <citation type="submission" date="2021-06" db="EMBL/GenBank/DDBJ databases">
        <authorList>
            <person name="Palmer J.M."/>
        </authorList>
    </citation>
    <scope>NUCLEOTIDE SEQUENCE [LARGE SCALE GENOMIC DNA]</scope>
    <source>
        <strain evidence="3 4">XR_2019</strain>
        <tissue evidence="3">Muscle</tissue>
    </source>
</reference>
<proteinExistence type="predicted"/>
<dbReference type="Proteomes" id="UP001444071">
    <property type="component" value="Unassembled WGS sequence"/>
</dbReference>
<feature type="signal peptide" evidence="2">
    <location>
        <begin position="1"/>
        <end position="39"/>
    </location>
</feature>
<protein>
    <submittedName>
        <fullName evidence="3">Uncharacterized protein</fullName>
    </submittedName>
</protein>
<feature type="region of interest" description="Disordered" evidence="1">
    <location>
        <begin position="44"/>
        <end position="139"/>
    </location>
</feature>
<accession>A0ABV0W7R0</accession>
<keyword evidence="4" id="KW-1185">Reference proteome</keyword>
<feature type="compositionally biased region" description="Polar residues" evidence="1">
    <location>
        <begin position="56"/>
        <end position="73"/>
    </location>
</feature>